<dbReference type="InterPro" id="IPR028082">
    <property type="entry name" value="Peripla_BP_I"/>
</dbReference>
<dbReference type="Proteomes" id="UP001481872">
    <property type="component" value="Unassembled WGS sequence"/>
</dbReference>
<dbReference type="RefSeq" id="WP_148471763.1">
    <property type="nucleotide sequence ID" value="NZ_JAOQJD010000002.1"/>
</dbReference>
<accession>A0ABV1J8Q6</accession>
<dbReference type="PANTHER" id="PTHR30483">
    <property type="entry name" value="LEUCINE-SPECIFIC-BINDING PROTEIN"/>
    <property type="match status" value="1"/>
</dbReference>
<dbReference type="InterPro" id="IPR051010">
    <property type="entry name" value="BCAA_transport"/>
</dbReference>
<evidence type="ECO:0000256" key="2">
    <source>
        <dbReference type="ARBA" id="ARBA00022729"/>
    </source>
</evidence>
<proteinExistence type="inferred from homology"/>
<dbReference type="PANTHER" id="PTHR30483:SF6">
    <property type="entry name" value="PERIPLASMIC BINDING PROTEIN OF ABC TRANSPORTER FOR NATURAL AMINO ACIDS"/>
    <property type="match status" value="1"/>
</dbReference>
<evidence type="ECO:0000259" key="4">
    <source>
        <dbReference type="Pfam" id="PF13458"/>
    </source>
</evidence>
<feature type="domain" description="Leucine-binding protein" evidence="4">
    <location>
        <begin position="26"/>
        <end position="345"/>
    </location>
</feature>
<keyword evidence="6" id="KW-1185">Reference proteome</keyword>
<evidence type="ECO:0000313" key="5">
    <source>
        <dbReference type="EMBL" id="MEQ3354340.1"/>
    </source>
</evidence>
<comment type="caution">
    <text evidence="5">The sequence shown here is derived from an EMBL/GenBank/DDBJ whole genome shotgun (WGS) entry which is preliminary data.</text>
</comment>
<evidence type="ECO:0000313" key="6">
    <source>
        <dbReference type="Proteomes" id="UP001481872"/>
    </source>
</evidence>
<evidence type="ECO:0000256" key="3">
    <source>
        <dbReference type="SAM" id="SignalP"/>
    </source>
</evidence>
<feature type="signal peptide" evidence="3">
    <location>
        <begin position="1"/>
        <end position="20"/>
    </location>
</feature>
<protein>
    <submittedName>
        <fullName evidence="5">ABC transporter substrate-binding protein</fullName>
    </submittedName>
</protein>
<gene>
    <name evidence="5" type="ORF">AAA081_08550</name>
</gene>
<dbReference type="Pfam" id="PF13458">
    <property type="entry name" value="Peripla_BP_6"/>
    <property type="match status" value="1"/>
</dbReference>
<sequence length="363" mass="39802">MKRLFPLLALLLLIGCTKQAANDAATIGVFEPQQGLYGETGQDTRRGVELAHRLRPVAGGKKIELALYDTKSQSMEAANGVSVLSDGGALALIGTFGTDSMNRARPVIKAAKIPTVTGSTAADLDRDYWITPVCMNDDEQARAMAAFSANTLGLRDIAVVVDAETGYGNDLAYAFIHSLPSYVRTYRIDYHTGETRFAREVARLKKYPVDGIYCPGDAAASAYFIRAVKDAGIRVPLLGADRWENPSFKEIGRDAVEDAYFTAHYARYETFNQASDAFLLAYEKAYDRAPTSYAAMGYDAYNLIADAMNDVGPDREAIARYLRRLNTFDGALGINKRHTTRNVPIMRQRGNKANYVTTVEVAS</sequence>
<comment type="similarity">
    <text evidence="1">Belongs to the leucine-binding protein family.</text>
</comment>
<dbReference type="PROSITE" id="PS51257">
    <property type="entry name" value="PROKAR_LIPOPROTEIN"/>
    <property type="match status" value="1"/>
</dbReference>
<evidence type="ECO:0000256" key="1">
    <source>
        <dbReference type="ARBA" id="ARBA00010062"/>
    </source>
</evidence>
<organism evidence="5 6">
    <name type="scientific">Aedoeadaptatus acetigenes</name>
    <dbReference type="NCBI Taxonomy" id="2981723"/>
    <lineage>
        <taxon>Bacteria</taxon>
        <taxon>Bacillati</taxon>
        <taxon>Bacillota</taxon>
        <taxon>Tissierellia</taxon>
        <taxon>Tissierellales</taxon>
        <taxon>Peptoniphilaceae</taxon>
        <taxon>Aedoeadaptatus</taxon>
    </lineage>
</organism>
<keyword evidence="2 3" id="KW-0732">Signal</keyword>
<dbReference type="Gene3D" id="3.40.50.2300">
    <property type="match status" value="2"/>
</dbReference>
<reference evidence="5 6" key="1">
    <citation type="submission" date="2024-04" db="EMBL/GenBank/DDBJ databases">
        <title>Human intestinal bacterial collection.</title>
        <authorList>
            <person name="Pauvert C."/>
            <person name="Hitch T.C.A."/>
            <person name="Clavel T."/>
        </authorList>
    </citation>
    <scope>NUCLEOTIDE SEQUENCE [LARGE SCALE GENOMIC DNA]</scope>
    <source>
        <strain evidence="5 6">CLA-SR-H026</strain>
    </source>
</reference>
<dbReference type="InterPro" id="IPR028081">
    <property type="entry name" value="Leu-bd"/>
</dbReference>
<dbReference type="EMBL" id="JBBNPS010000037">
    <property type="protein sequence ID" value="MEQ3354340.1"/>
    <property type="molecule type" value="Genomic_DNA"/>
</dbReference>
<dbReference type="SUPFAM" id="SSF53822">
    <property type="entry name" value="Periplasmic binding protein-like I"/>
    <property type="match status" value="1"/>
</dbReference>
<feature type="chain" id="PRO_5045178038" evidence="3">
    <location>
        <begin position="21"/>
        <end position="363"/>
    </location>
</feature>
<name>A0ABV1J8Q6_9FIRM</name>